<proteinExistence type="predicted"/>
<reference evidence="2 4" key="3">
    <citation type="submission" date="2024-07" db="EMBL/GenBank/DDBJ databases">
        <title>Mealworm larvae gut microbial communities from Newark, Delaware, USA.</title>
        <authorList>
            <person name="Blenner M."/>
        </authorList>
    </citation>
    <scope>NUCLEOTIDE SEQUENCE [LARGE SCALE GENOMIC DNA]</scope>
    <source>
        <strain evidence="2 4">UD i117</strain>
    </source>
</reference>
<dbReference type="EMBL" id="JBGBYS010000046">
    <property type="protein sequence ID" value="MEY9260601.1"/>
    <property type="molecule type" value="Genomic_DNA"/>
</dbReference>
<reference evidence="1" key="1">
    <citation type="journal article" date="2021" name="PeerJ">
        <title>Extensive microbial diversity within the chicken gut microbiome revealed by metagenomics and culture.</title>
        <authorList>
            <person name="Gilroy R."/>
            <person name="Ravi A."/>
            <person name="Getino M."/>
            <person name="Pursley I."/>
            <person name="Horton D.L."/>
            <person name="Alikhan N.F."/>
            <person name="Baker D."/>
            <person name="Gharbi K."/>
            <person name="Hall N."/>
            <person name="Watson M."/>
            <person name="Adriaenssens E.M."/>
            <person name="Foster-Nyarko E."/>
            <person name="Jarju S."/>
            <person name="Secka A."/>
            <person name="Antonio M."/>
            <person name="Oren A."/>
            <person name="Chaudhuri R.R."/>
            <person name="La Ragione R."/>
            <person name="Hildebrand F."/>
            <person name="Pallen M.J."/>
        </authorList>
    </citation>
    <scope>NUCLEOTIDE SEQUENCE</scope>
    <source>
        <strain evidence="1">CHK139-4039</strain>
    </source>
</reference>
<evidence type="ECO:0000313" key="4">
    <source>
        <dbReference type="Proteomes" id="UP001565435"/>
    </source>
</evidence>
<dbReference type="AlphaFoldDB" id="A0A9D2ZX09"/>
<accession>A0A9D2ZX09</accession>
<keyword evidence="4" id="KW-1185">Reference proteome</keyword>
<dbReference type="EMBL" id="DYXR01000336">
    <property type="protein sequence ID" value="HJE78430.1"/>
    <property type="molecule type" value="Genomic_DNA"/>
</dbReference>
<gene>
    <name evidence="2" type="ORF">ABH903_003655</name>
    <name evidence="1" type="ORF">K8V74_10870</name>
</gene>
<evidence type="ECO:0000313" key="2">
    <source>
        <dbReference type="EMBL" id="MEY9260601.1"/>
    </source>
</evidence>
<evidence type="ECO:0000313" key="3">
    <source>
        <dbReference type="Proteomes" id="UP000743760"/>
    </source>
</evidence>
<organism evidence="1 3">
    <name type="scientific">Brevibacterium epidermidis</name>
    <dbReference type="NCBI Taxonomy" id="1698"/>
    <lineage>
        <taxon>Bacteria</taxon>
        <taxon>Bacillati</taxon>
        <taxon>Actinomycetota</taxon>
        <taxon>Actinomycetes</taxon>
        <taxon>Micrococcales</taxon>
        <taxon>Brevibacteriaceae</taxon>
        <taxon>Brevibacterium</taxon>
    </lineage>
</organism>
<sequence length="388" mass="44564">MSNPRNHPACGVCANKLVKNGTTSSGRTRWRCKHCGASTTQSRLDTTRKADFARHIAWLTSPQQRGDFATSTRTFTRRTQWCWNVQPIPPRNGEIHDQIMLDGTYFNGWCVLIAHTGTHVIDWQWCDREKTASWTALLTRIPAPMVAIIDGNHPLIATVKKHWPDTRIQRCYFHIRQAGHKHLTRRPRLPANRDLLHLYTALPKIVTLDEAASWTAAFASWEAEWEPFLKHRTYAKSGAPRPAHVRPWQKWWYTHIRTRRAWKLLSELIADEHLFTWLEVAETGVVVSRATSALEGGPNKAIKDFLRAHRGLSIDHARRGVDWLLYLRTEAPKNPWTFVTADAWAVDRQRPVVIKPETGREETKRLYGTGFSVEDGNGIQKGWGGRSR</sequence>
<comment type="caution">
    <text evidence="1">The sequence shown here is derived from an EMBL/GenBank/DDBJ whole genome shotgun (WGS) entry which is preliminary data.</text>
</comment>
<dbReference type="Proteomes" id="UP000743760">
    <property type="component" value="Unassembled WGS sequence"/>
</dbReference>
<name>A0A9D2ZX09_BREEP</name>
<dbReference type="InterPro" id="IPR048004">
    <property type="entry name" value="IS1249_transpos"/>
</dbReference>
<dbReference type="NCBIfam" id="NF033544">
    <property type="entry name" value="transpos_IS1249"/>
    <property type="match status" value="1"/>
</dbReference>
<dbReference type="Proteomes" id="UP001565435">
    <property type="component" value="Unassembled WGS sequence"/>
</dbReference>
<protein>
    <submittedName>
        <fullName evidence="1">IS1249 family transposase</fullName>
    </submittedName>
</protein>
<dbReference type="RefSeq" id="WP_370037460.1">
    <property type="nucleotide sequence ID" value="NZ_JBGBYS010000046.1"/>
</dbReference>
<evidence type="ECO:0000313" key="1">
    <source>
        <dbReference type="EMBL" id="HJE78430.1"/>
    </source>
</evidence>
<reference evidence="1" key="2">
    <citation type="submission" date="2021-09" db="EMBL/GenBank/DDBJ databases">
        <authorList>
            <person name="Gilroy R."/>
        </authorList>
    </citation>
    <scope>NUCLEOTIDE SEQUENCE</scope>
    <source>
        <strain evidence="1">CHK139-4039</strain>
    </source>
</reference>